<dbReference type="InterPro" id="IPR020845">
    <property type="entry name" value="AMP-binding_CS"/>
</dbReference>
<dbReference type="InterPro" id="IPR050237">
    <property type="entry name" value="ATP-dep_AMP-bd_enzyme"/>
</dbReference>
<dbReference type="AlphaFoldDB" id="A0A7H0G0R3"/>
<dbReference type="KEGG" id="lsx:H8B22_06705"/>
<dbReference type="InterPro" id="IPR042099">
    <property type="entry name" value="ANL_N_sf"/>
</dbReference>
<dbReference type="NCBIfam" id="NF006754">
    <property type="entry name" value="PRK09274.1"/>
    <property type="match status" value="1"/>
</dbReference>
<sequence>MAQHSSPDGSSGPAIHIQGRAFGSAADADRASAERDPSPCNIAAALPRLAALFPERVAMRCPGARGTDGFARYDTTLTYRDLDVRSDAIAAGLRTRGIVRGTRTVVMVRPTPEFFLLMFALFKAGAVPVLVDPGIDKRALKQCLDEAQPQAFIGIPLAQVARVLLGWAKSARVRITTGKRARLADATLAQVERDGAQAGPQLADTRPDEVAAILFTSGSTGVPKGVVYRHRHFVAQVALLREAFGIDAGGADLPTFPPFALFDPALGLTSVIPDMDPTKPALADPRRLHDAIARFGIDQLFGSPALMAVLARHGAPLPTLRRVTSAGAPVPADVVARMRELLPEDAQFWTPYGATECLPVAVIEGRELQATRAATEAGAGTCVGRAVAPNVVRIIRIRDDAIADWSEVEELAAGEVGEITVAGPTATDTYFNRDAQTRLAKIHERLPDGGARIVHRMGDVGYFDADGQLWFCGRKSHRVEAAGGPLYTEQVEPVFNTHPDVRRSALVGVGPHGAQAPVLCVELVAGVSAREWPRIERELHVLGQTQPHTAGITRFLRHRKFPLDIRHNAKIGREKLGAWAQQQAGTA</sequence>
<reference evidence="2 3" key="1">
    <citation type="submission" date="2020-08" db="EMBL/GenBank/DDBJ databases">
        <title>Lysobacter sp. II4 sp. nov., isolated from soil.</title>
        <authorList>
            <person name="Woo C.Y."/>
            <person name="Kim J."/>
        </authorList>
    </citation>
    <scope>NUCLEOTIDE SEQUENCE [LARGE SCALE GENOMIC DNA]</scope>
    <source>
        <strain evidence="2 3">II4</strain>
    </source>
</reference>
<evidence type="ECO:0000313" key="3">
    <source>
        <dbReference type="Proteomes" id="UP000516018"/>
    </source>
</evidence>
<feature type="domain" description="AMP-dependent synthetase/ligase" evidence="1">
    <location>
        <begin position="50"/>
        <end position="431"/>
    </location>
</feature>
<dbReference type="RefSeq" id="WP_187713314.1">
    <property type="nucleotide sequence ID" value="NZ_CP060820.1"/>
</dbReference>
<dbReference type="Gene3D" id="3.40.50.12780">
    <property type="entry name" value="N-terminal domain of ligase-like"/>
    <property type="match status" value="1"/>
</dbReference>
<dbReference type="PROSITE" id="PS00455">
    <property type="entry name" value="AMP_BINDING"/>
    <property type="match status" value="1"/>
</dbReference>
<dbReference type="EMBL" id="CP060820">
    <property type="protein sequence ID" value="QNP41879.1"/>
    <property type="molecule type" value="Genomic_DNA"/>
</dbReference>
<name>A0A7H0G0R3_9GAMM</name>
<dbReference type="Proteomes" id="UP000516018">
    <property type="component" value="Chromosome"/>
</dbReference>
<accession>A0A7H0G0R3</accession>
<dbReference type="InterPro" id="IPR000873">
    <property type="entry name" value="AMP-dep_synth/lig_dom"/>
</dbReference>
<keyword evidence="3" id="KW-1185">Reference proteome</keyword>
<dbReference type="CDD" id="cd05910">
    <property type="entry name" value="FACL_like_1"/>
    <property type="match status" value="1"/>
</dbReference>
<evidence type="ECO:0000313" key="2">
    <source>
        <dbReference type="EMBL" id="QNP41879.1"/>
    </source>
</evidence>
<protein>
    <submittedName>
        <fullName evidence="2">AMP-binding protein</fullName>
    </submittedName>
</protein>
<dbReference type="NCBIfam" id="NF045786">
    <property type="entry name" value="OlefBLtnSynXan"/>
    <property type="match status" value="1"/>
</dbReference>
<dbReference type="InterPro" id="IPR054888">
    <property type="entry name" value="OlefBLtnSyn"/>
</dbReference>
<evidence type="ECO:0000259" key="1">
    <source>
        <dbReference type="Pfam" id="PF00501"/>
    </source>
</evidence>
<gene>
    <name evidence="2" type="ORF">H8B22_06705</name>
</gene>
<proteinExistence type="predicted"/>
<dbReference type="PANTHER" id="PTHR43767:SF1">
    <property type="entry name" value="NONRIBOSOMAL PEPTIDE SYNTHASE PES1 (EUROFUNG)-RELATED"/>
    <property type="match status" value="1"/>
</dbReference>
<dbReference type="Pfam" id="PF00501">
    <property type="entry name" value="AMP-binding"/>
    <property type="match status" value="1"/>
</dbReference>
<organism evidence="2 3">
    <name type="scientific">Agrilutibacter terrestris</name>
    <dbReference type="NCBI Taxonomy" id="2865112"/>
    <lineage>
        <taxon>Bacteria</taxon>
        <taxon>Pseudomonadati</taxon>
        <taxon>Pseudomonadota</taxon>
        <taxon>Gammaproteobacteria</taxon>
        <taxon>Lysobacterales</taxon>
        <taxon>Lysobacteraceae</taxon>
        <taxon>Agrilutibacter</taxon>
    </lineage>
</organism>
<dbReference type="SUPFAM" id="SSF56801">
    <property type="entry name" value="Acetyl-CoA synthetase-like"/>
    <property type="match status" value="1"/>
</dbReference>
<dbReference type="PANTHER" id="PTHR43767">
    <property type="entry name" value="LONG-CHAIN-FATTY-ACID--COA LIGASE"/>
    <property type="match status" value="1"/>
</dbReference>